<reference evidence="2 3" key="1">
    <citation type="submission" date="2016-04" db="EMBL/GenBank/DDBJ databases">
        <title>ATOL: Assembling a taxonomically balanced genome-scale reconstruction of the evolutionary history of the Enterobacteriaceae.</title>
        <authorList>
            <person name="Plunkett G.III."/>
            <person name="Neeno-Eckwall E.C."/>
            <person name="Glasner J.D."/>
            <person name="Perna N.T."/>
        </authorList>
    </citation>
    <scope>NUCLEOTIDE SEQUENCE [LARGE SCALE GENOMIC DNA]</scope>
    <source>
        <strain evidence="2 3">ATCC 51603</strain>
    </source>
</reference>
<organism evidence="2 3">
    <name type="scientific">Kluyvera georgiana ATCC 51603</name>
    <dbReference type="NCBI Taxonomy" id="1354264"/>
    <lineage>
        <taxon>Bacteria</taxon>
        <taxon>Pseudomonadati</taxon>
        <taxon>Pseudomonadota</taxon>
        <taxon>Gammaproteobacteria</taxon>
        <taxon>Enterobacterales</taxon>
        <taxon>Enterobacteriaceae</taxon>
        <taxon>Kluyvera</taxon>
    </lineage>
</organism>
<dbReference type="PANTHER" id="PTHR10859">
    <property type="entry name" value="GLYCOSYL TRANSFERASE"/>
    <property type="match status" value="1"/>
</dbReference>
<accession>A0A1B7JDB5</accession>
<name>A0A1B7JDB5_9ENTR</name>
<dbReference type="GO" id="GO:0016746">
    <property type="term" value="F:acyltransferase activity"/>
    <property type="evidence" value="ECO:0007669"/>
    <property type="project" value="UniProtKB-KW"/>
</dbReference>
<proteinExistence type="predicted"/>
<evidence type="ECO:0000313" key="2">
    <source>
        <dbReference type="EMBL" id="OAT45897.1"/>
    </source>
</evidence>
<dbReference type="Gene3D" id="3.90.550.10">
    <property type="entry name" value="Spore Coat Polysaccharide Biosynthesis Protein SpsA, Chain A"/>
    <property type="match status" value="1"/>
</dbReference>
<dbReference type="Proteomes" id="UP000078386">
    <property type="component" value="Unassembled WGS sequence"/>
</dbReference>
<keyword evidence="2" id="KW-0808">Transferase</keyword>
<dbReference type="RefSeq" id="WP_064548943.1">
    <property type="nucleotide sequence ID" value="NZ_LXEU01000089.1"/>
</dbReference>
<evidence type="ECO:0000313" key="3">
    <source>
        <dbReference type="Proteomes" id="UP000078386"/>
    </source>
</evidence>
<dbReference type="InterPro" id="IPR029044">
    <property type="entry name" value="Nucleotide-diphossugar_trans"/>
</dbReference>
<keyword evidence="3" id="KW-1185">Reference proteome</keyword>
<dbReference type="AlphaFoldDB" id="A0A1B7JDB5"/>
<gene>
    <name evidence="2" type="ORF">M989_04387</name>
</gene>
<dbReference type="CDD" id="cd04179">
    <property type="entry name" value="DPM_DPG-synthase_like"/>
    <property type="match status" value="1"/>
</dbReference>
<comment type="caution">
    <text evidence="2">The sequence shown here is derived from an EMBL/GenBank/DDBJ whole genome shotgun (WGS) entry which is preliminary data.</text>
</comment>
<dbReference type="PANTHER" id="PTHR10859:SF91">
    <property type="entry name" value="DOLICHYL-PHOSPHATE BETA-GLUCOSYLTRANSFERASE"/>
    <property type="match status" value="1"/>
</dbReference>
<sequence>MSLTFSPCVVIPCYNHGPMMASVLARLQPFGLPCIVVDDGSDAATREALQQLAAQTENLTLIRQAENAGKGAAVLCGLQAAAAAGYSHAVQLDADGQHAIEDIPKLLTLAKAHPTALISGQPIYDDSIPRSRRYGRWVTHVWVWIETLSLQLKDSMCGFRVYPLAPTLQLAQRVTLGQRMDFDTEVMVRLYWQGNTSYFVPTRVTYPPDGLSHFDAFKDNLRISWMHTRLFLGMLPRIPKLLFRRASPHWARQQEVKGLWGMRLMLQVWRLLGRKAFTLLLYPVVGVYWLTARRARHASQRWVTRVREQLTGRGMPVPKNLTSYQHFLRFGNAMLDKIASWRGELQPGRDVVFAPGAQATLNGGEGRGKLLLVSHLGDVEVCRALAQREGSTVINALVFSDNAQRFKQIMQEMAPQAGINLLPVTDIGPDTAMLLQEKLDRGEWIAIVGDRIAVSPQRGGQWRVCWSRFMGQLAPFPQGPFILAALLRCPVELLFALRQQGQLHIHCEPFADPLPLPRANRQQALQHAIDRYAERLEHYALQSPLDWFNFFDFCQLPDPQHKE</sequence>
<dbReference type="EMBL" id="LXEU01000089">
    <property type="protein sequence ID" value="OAT45897.1"/>
    <property type="molecule type" value="Genomic_DNA"/>
</dbReference>
<dbReference type="Pfam" id="PF00535">
    <property type="entry name" value="Glycos_transf_2"/>
    <property type="match status" value="1"/>
</dbReference>
<dbReference type="PATRIC" id="fig|1354264.4.peg.4544"/>
<keyword evidence="2" id="KW-0012">Acyltransferase</keyword>
<dbReference type="SUPFAM" id="SSF53448">
    <property type="entry name" value="Nucleotide-diphospho-sugar transferases"/>
    <property type="match status" value="1"/>
</dbReference>
<feature type="domain" description="Glycosyltransferase 2-like" evidence="1">
    <location>
        <begin position="8"/>
        <end position="138"/>
    </location>
</feature>
<dbReference type="InterPro" id="IPR001173">
    <property type="entry name" value="Glyco_trans_2-like"/>
</dbReference>
<protein>
    <submittedName>
        <fullName evidence="2">Glycosyl transferase/lysophospholipid acyltransferase</fullName>
    </submittedName>
</protein>
<evidence type="ECO:0000259" key="1">
    <source>
        <dbReference type="Pfam" id="PF00535"/>
    </source>
</evidence>
<dbReference type="GO" id="GO:0006487">
    <property type="term" value="P:protein N-linked glycosylation"/>
    <property type="evidence" value="ECO:0007669"/>
    <property type="project" value="TreeGrafter"/>
</dbReference>